<comment type="caution">
    <text evidence="1">The sequence shown here is derived from an EMBL/GenBank/DDBJ whole genome shotgun (WGS) entry which is preliminary data.</text>
</comment>
<proteinExistence type="predicted"/>
<dbReference type="SUPFAM" id="SSF52047">
    <property type="entry name" value="RNI-like"/>
    <property type="match status" value="1"/>
</dbReference>
<evidence type="ECO:0000313" key="1">
    <source>
        <dbReference type="EMBL" id="KAF9481013.1"/>
    </source>
</evidence>
<evidence type="ECO:0008006" key="3">
    <source>
        <dbReference type="Google" id="ProtNLM"/>
    </source>
</evidence>
<dbReference type="EMBL" id="MU155185">
    <property type="protein sequence ID" value="KAF9481013.1"/>
    <property type="molecule type" value="Genomic_DNA"/>
</dbReference>
<keyword evidence="2" id="KW-1185">Reference proteome</keyword>
<sequence>MSQPISIPPELFPIIASFIPLRYAPKTLLSLALVNHHFYWVARPLLYSRIVVGNEENTRMVLKKIINEPQLGMAITEIYIMTELSEDTLDGKHESYDVMGGLRYISVKKKLVPRLVALHIYLLDGWFEPFRNTNSSMLGKSYSPFRLSFWTTLRVVCPQLQSLSLRNMGYASFDLNSWLEGDVVDEIMSFSQLSTLRIECQSNGCGLQNEDMKRILGALPRFTTSLFTLSLNGKYESIKPVLSLHLPNLRWLRLCMFVPGDLPEVMGFFRRHEQLESLSLMYSSISFLYSGQWFSDNVEDQFLPNLKHLKATFDNILTLAPILPRLISLSFAESVNFQVPYLLRAVIPDGLPRLKSLEIESARCSFYSPEDIEFSESIIWHETADGHFVIHSDSGTFVPRSFCDDYIRSIVRGAPNLEELGLHRFALSSTDVVSSLSKLAVVFLHLLNSFSSN</sequence>
<accession>A0A9P6D2T9</accession>
<reference evidence="1" key="1">
    <citation type="submission" date="2020-11" db="EMBL/GenBank/DDBJ databases">
        <authorList>
            <consortium name="DOE Joint Genome Institute"/>
            <person name="Ahrendt S."/>
            <person name="Riley R."/>
            <person name="Andreopoulos W."/>
            <person name="Labutti K."/>
            <person name="Pangilinan J."/>
            <person name="Ruiz-Duenas F.J."/>
            <person name="Barrasa J.M."/>
            <person name="Sanchez-Garcia M."/>
            <person name="Camarero S."/>
            <person name="Miyauchi S."/>
            <person name="Serrano A."/>
            <person name="Linde D."/>
            <person name="Babiker R."/>
            <person name="Drula E."/>
            <person name="Ayuso-Fernandez I."/>
            <person name="Pacheco R."/>
            <person name="Padilla G."/>
            <person name="Ferreira P."/>
            <person name="Barriuso J."/>
            <person name="Kellner H."/>
            <person name="Castanera R."/>
            <person name="Alfaro M."/>
            <person name="Ramirez L."/>
            <person name="Pisabarro A.G."/>
            <person name="Kuo A."/>
            <person name="Tritt A."/>
            <person name="Lipzen A."/>
            <person name="He G."/>
            <person name="Yan M."/>
            <person name="Ng V."/>
            <person name="Cullen D."/>
            <person name="Martin F."/>
            <person name="Rosso M.-N."/>
            <person name="Henrissat B."/>
            <person name="Hibbett D."/>
            <person name="Martinez A.T."/>
            <person name="Grigoriev I.V."/>
        </authorList>
    </citation>
    <scope>NUCLEOTIDE SEQUENCE</scope>
    <source>
        <strain evidence="1">CIRM-BRFM 674</strain>
    </source>
</reference>
<protein>
    <recommendedName>
        <fullName evidence="3">F-box domain-containing protein</fullName>
    </recommendedName>
</protein>
<gene>
    <name evidence="1" type="ORF">BDN70DRAFT_573303</name>
</gene>
<dbReference type="InterPro" id="IPR032675">
    <property type="entry name" value="LRR_dom_sf"/>
</dbReference>
<dbReference type="AlphaFoldDB" id="A0A9P6D2T9"/>
<name>A0A9P6D2T9_9AGAR</name>
<organism evidence="1 2">
    <name type="scientific">Pholiota conissans</name>
    <dbReference type="NCBI Taxonomy" id="109636"/>
    <lineage>
        <taxon>Eukaryota</taxon>
        <taxon>Fungi</taxon>
        <taxon>Dikarya</taxon>
        <taxon>Basidiomycota</taxon>
        <taxon>Agaricomycotina</taxon>
        <taxon>Agaricomycetes</taxon>
        <taxon>Agaricomycetidae</taxon>
        <taxon>Agaricales</taxon>
        <taxon>Agaricineae</taxon>
        <taxon>Strophariaceae</taxon>
        <taxon>Pholiota</taxon>
    </lineage>
</organism>
<evidence type="ECO:0000313" key="2">
    <source>
        <dbReference type="Proteomes" id="UP000807469"/>
    </source>
</evidence>
<dbReference type="OrthoDB" id="2995895at2759"/>
<dbReference type="Gene3D" id="3.80.10.10">
    <property type="entry name" value="Ribonuclease Inhibitor"/>
    <property type="match status" value="1"/>
</dbReference>
<dbReference type="Proteomes" id="UP000807469">
    <property type="component" value="Unassembled WGS sequence"/>
</dbReference>